<feature type="region of interest" description="Disordered" evidence="2">
    <location>
        <begin position="710"/>
        <end position="750"/>
    </location>
</feature>
<gene>
    <name evidence="3" type="ORF">ACFFJ8_09200</name>
</gene>
<reference evidence="3 4" key="1">
    <citation type="submission" date="2024-09" db="EMBL/GenBank/DDBJ databases">
        <authorList>
            <person name="Sun Q."/>
            <person name="Mori K."/>
        </authorList>
    </citation>
    <scope>NUCLEOTIDE SEQUENCE [LARGE SCALE GENOMIC DNA]</scope>
    <source>
        <strain evidence="3 4">CCM 4839</strain>
    </source>
</reference>
<accession>A0ABV6J6P1</accession>
<feature type="compositionally biased region" description="Basic and acidic residues" evidence="2">
    <location>
        <begin position="731"/>
        <end position="750"/>
    </location>
</feature>
<evidence type="ECO:0000256" key="1">
    <source>
        <dbReference type="SAM" id="Coils"/>
    </source>
</evidence>
<dbReference type="SUPFAM" id="SSF48452">
    <property type="entry name" value="TPR-like"/>
    <property type="match status" value="2"/>
</dbReference>
<dbReference type="InterPro" id="IPR011990">
    <property type="entry name" value="TPR-like_helical_dom_sf"/>
</dbReference>
<evidence type="ECO:0000256" key="2">
    <source>
        <dbReference type="SAM" id="MobiDB-lite"/>
    </source>
</evidence>
<organism evidence="3 4">
    <name type="scientific">Paenibacillus mendelii</name>
    <dbReference type="NCBI Taxonomy" id="206163"/>
    <lineage>
        <taxon>Bacteria</taxon>
        <taxon>Bacillati</taxon>
        <taxon>Bacillota</taxon>
        <taxon>Bacilli</taxon>
        <taxon>Bacillales</taxon>
        <taxon>Paenibacillaceae</taxon>
        <taxon>Paenibacillus</taxon>
    </lineage>
</organism>
<dbReference type="InterPro" id="IPR013784">
    <property type="entry name" value="Carb-bd-like_fold"/>
</dbReference>
<feature type="coiled-coil region" evidence="1">
    <location>
        <begin position="230"/>
        <end position="280"/>
    </location>
</feature>
<evidence type="ECO:0000313" key="4">
    <source>
        <dbReference type="Proteomes" id="UP001589818"/>
    </source>
</evidence>
<evidence type="ECO:0000313" key="3">
    <source>
        <dbReference type="EMBL" id="MFC0391550.1"/>
    </source>
</evidence>
<dbReference type="SUPFAM" id="SSF49452">
    <property type="entry name" value="Starch-binding domain-like"/>
    <property type="match status" value="1"/>
</dbReference>
<dbReference type="Gene3D" id="1.25.40.10">
    <property type="entry name" value="Tetratricopeptide repeat domain"/>
    <property type="match status" value="2"/>
</dbReference>
<proteinExistence type="predicted"/>
<comment type="caution">
    <text evidence="3">The sequence shown here is derived from an EMBL/GenBank/DDBJ whole genome shotgun (WGS) entry which is preliminary data.</text>
</comment>
<dbReference type="EMBL" id="JBHLVF010000011">
    <property type="protein sequence ID" value="MFC0391550.1"/>
    <property type="molecule type" value="Genomic_DNA"/>
</dbReference>
<name>A0ABV6J6P1_9BACL</name>
<sequence length="803" mass="90321">MKMKIKVKVKHLVLALLALGVLIPLTGKVLLPQWKLFVADEQAAGGNDGITSKAELLEALAHPVNDKQKWALIRNHIIEFGVESITADVDVTVGPGSTQSGGIVSDEQIALSWPEKLPYLEQYVEGGPIDGYYTRAARQIALYYGNQGQPDKALHQLELAEKRITNVQSDDYLLKEIMLAQAKLLAKQDNKTAAMEILDRLTKQLSTSDTHLNSEIVQIRAQLLMREGNLTEALAQVERQMEEIERFQEEEELKQFPDLKMVTTEQLAQLRDELKRVLKQGGEVSVVSGIIKRSDGTPMPGVAVFLRQQSAVNHSVTEGEPYQTVTGTDGSFSFHGVLEGSYQIFLGLKYDQIDGYTWPVDSNAWLDVKGGEAPIKQTIVFTPLIELSSPVNQQTVTESYIDFQWEQTEGATYYSLEATVPIKGGSVGTTIRTHIKDNRIRISLDELYEHAVGISYGEPGDWGSISPGSLLGFTDTENRYSWGVLAYDASGRLLSRSSGYRLGEDTVGNLPFFYMKERTMTEADLLLRGGKLDAALASYKAAYEQNTGDVHSMRMIIRMLEAKASVMDETKYEEEALQDLEKLRKLRPSANVMNRLASYYYEKEDWPAYHEAVDEYLRLSKVPLNDYEQSVYATALMRQGKLKESLERFEQALRVDSSHRFVGNYLAILVYVNPSLDPALKAANQYPERSFGMDSRDWSELVHKLQEEGKRVEASQEEDQYGTAGQPDVEVEGRENGDRSEQPARTEGWEKETVSLHGAYRKELNRVLDLYFRGEEEKLESWISESKGNPAMRKFMQALLDVG</sequence>
<dbReference type="RefSeq" id="WP_204819800.1">
    <property type="nucleotide sequence ID" value="NZ_JANHOF010000006.1"/>
</dbReference>
<keyword evidence="1" id="KW-0175">Coiled coil</keyword>
<protein>
    <submittedName>
        <fullName evidence="3">Tetratricopeptide repeat protein</fullName>
    </submittedName>
</protein>
<keyword evidence="4" id="KW-1185">Reference proteome</keyword>
<dbReference type="Proteomes" id="UP001589818">
    <property type="component" value="Unassembled WGS sequence"/>
</dbReference>